<comment type="caution">
    <text evidence="1">The sequence shown here is derived from an EMBL/GenBank/DDBJ whole genome shotgun (WGS) entry which is preliminary data.</text>
</comment>
<dbReference type="PANTHER" id="PTHR42052:SF1">
    <property type="entry name" value="ABM DOMAIN-CONTAINING PROTEIN"/>
    <property type="match status" value="1"/>
</dbReference>
<dbReference type="Proteomes" id="UP000799777">
    <property type="component" value="Unassembled WGS sequence"/>
</dbReference>
<dbReference type="EMBL" id="ML978172">
    <property type="protein sequence ID" value="KAF2032514.1"/>
    <property type="molecule type" value="Genomic_DNA"/>
</dbReference>
<dbReference type="OrthoDB" id="3542212at2759"/>
<gene>
    <name evidence="1" type="ORF">EK21DRAFT_60610</name>
</gene>
<dbReference type="PANTHER" id="PTHR42052">
    <property type="entry name" value="ABM DOMAIN-CONTAINING PROTEIN"/>
    <property type="match status" value="1"/>
</dbReference>
<proteinExistence type="predicted"/>
<dbReference type="AlphaFoldDB" id="A0A9P4HF58"/>
<protein>
    <recommendedName>
        <fullName evidence="3">ABM domain-containing protein</fullName>
    </recommendedName>
</protein>
<organism evidence="1 2">
    <name type="scientific">Setomelanomma holmii</name>
    <dbReference type="NCBI Taxonomy" id="210430"/>
    <lineage>
        <taxon>Eukaryota</taxon>
        <taxon>Fungi</taxon>
        <taxon>Dikarya</taxon>
        <taxon>Ascomycota</taxon>
        <taxon>Pezizomycotina</taxon>
        <taxon>Dothideomycetes</taxon>
        <taxon>Pleosporomycetidae</taxon>
        <taxon>Pleosporales</taxon>
        <taxon>Pleosporineae</taxon>
        <taxon>Phaeosphaeriaceae</taxon>
        <taxon>Setomelanomma</taxon>
    </lineage>
</organism>
<accession>A0A9P4HF58</accession>
<evidence type="ECO:0008006" key="3">
    <source>
        <dbReference type="Google" id="ProtNLM"/>
    </source>
</evidence>
<evidence type="ECO:0000313" key="1">
    <source>
        <dbReference type="EMBL" id="KAF2032514.1"/>
    </source>
</evidence>
<reference evidence="1" key="1">
    <citation type="journal article" date="2020" name="Stud. Mycol.">
        <title>101 Dothideomycetes genomes: a test case for predicting lifestyles and emergence of pathogens.</title>
        <authorList>
            <person name="Haridas S."/>
            <person name="Albert R."/>
            <person name="Binder M."/>
            <person name="Bloem J."/>
            <person name="Labutti K."/>
            <person name="Salamov A."/>
            <person name="Andreopoulos B."/>
            <person name="Baker S."/>
            <person name="Barry K."/>
            <person name="Bills G."/>
            <person name="Bluhm B."/>
            <person name="Cannon C."/>
            <person name="Castanera R."/>
            <person name="Culley D."/>
            <person name="Daum C."/>
            <person name="Ezra D."/>
            <person name="Gonzalez J."/>
            <person name="Henrissat B."/>
            <person name="Kuo A."/>
            <person name="Liang C."/>
            <person name="Lipzen A."/>
            <person name="Lutzoni F."/>
            <person name="Magnuson J."/>
            <person name="Mondo S."/>
            <person name="Nolan M."/>
            <person name="Ohm R."/>
            <person name="Pangilinan J."/>
            <person name="Park H.-J."/>
            <person name="Ramirez L."/>
            <person name="Alfaro M."/>
            <person name="Sun H."/>
            <person name="Tritt A."/>
            <person name="Yoshinaga Y."/>
            <person name="Zwiers L.-H."/>
            <person name="Turgeon B."/>
            <person name="Goodwin S."/>
            <person name="Spatafora J."/>
            <person name="Crous P."/>
            <person name="Grigoriev I."/>
        </authorList>
    </citation>
    <scope>NUCLEOTIDE SEQUENCE</scope>
    <source>
        <strain evidence="1">CBS 110217</strain>
    </source>
</reference>
<evidence type="ECO:0000313" key="2">
    <source>
        <dbReference type="Proteomes" id="UP000799777"/>
    </source>
</evidence>
<keyword evidence="2" id="KW-1185">Reference proteome</keyword>
<name>A0A9P4HF58_9PLEO</name>
<dbReference type="Gene3D" id="3.30.70.100">
    <property type="match status" value="2"/>
</dbReference>
<sequence length="214" mass="24511">MTVTEIALLWLSPNVKVDDADLRSKLAHAKKVMQDYTGHTFYYFQQIEDPSNVYIFGEWESLDQHMSGFIPSEGNQAVLEALKDDMSVQWLLHIDASHEKLPLPKSAADKAKALRGELVISVVRHFTKDCAKEQFQKTYVANEQYLQEFLTEGTLGGGWRVDKEDDKEEWILLCPWTSVEQHHDFASTTSFEKYGQIREHIGGAEIKHAKLLNI</sequence>